<proteinExistence type="predicted"/>
<sequence length="57" mass="5926">MEKGPTHNQFAGSHVSKGQWISQLGACGASEYNNFSVVDIFLKGVVVGSSNGTRVGA</sequence>
<organism evidence="1 2">
    <name type="scientific">Corchorus olitorius</name>
    <dbReference type="NCBI Taxonomy" id="93759"/>
    <lineage>
        <taxon>Eukaryota</taxon>
        <taxon>Viridiplantae</taxon>
        <taxon>Streptophyta</taxon>
        <taxon>Embryophyta</taxon>
        <taxon>Tracheophyta</taxon>
        <taxon>Spermatophyta</taxon>
        <taxon>Magnoliopsida</taxon>
        <taxon>eudicotyledons</taxon>
        <taxon>Gunneridae</taxon>
        <taxon>Pentapetalae</taxon>
        <taxon>rosids</taxon>
        <taxon>malvids</taxon>
        <taxon>Malvales</taxon>
        <taxon>Malvaceae</taxon>
        <taxon>Grewioideae</taxon>
        <taxon>Apeibeae</taxon>
        <taxon>Corchorus</taxon>
    </lineage>
</organism>
<keyword evidence="2" id="KW-1185">Reference proteome</keyword>
<dbReference type="EMBL" id="AWUE01024361">
    <property type="protein sequence ID" value="OMO50992.1"/>
    <property type="molecule type" value="Genomic_DNA"/>
</dbReference>
<comment type="caution">
    <text evidence="1">The sequence shown here is derived from an EMBL/GenBank/DDBJ whole genome shotgun (WGS) entry which is preliminary data.</text>
</comment>
<reference evidence="2" key="1">
    <citation type="submission" date="2013-09" db="EMBL/GenBank/DDBJ databases">
        <title>Corchorus olitorius genome sequencing.</title>
        <authorList>
            <person name="Alam M."/>
            <person name="Haque M.S."/>
            <person name="Islam M.S."/>
            <person name="Emdad E.M."/>
            <person name="Islam M.M."/>
            <person name="Ahmed B."/>
            <person name="Halim A."/>
            <person name="Hossen Q.M.M."/>
            <person name="Hossain M.Z."/>
            <person name="Ahmed R."/>
            <person name="Khan M.M."/>
            <person name="Islam R."/>
            <person name="Rashid M.M."/>
            <person name="Khan S.A."/>
            <person name="Rahman M.S."/>
            <person name="Alam M."/>
            <person name="Yahiya A.S."/>
            <person name="Khan M.S."/>
            <person name="Azam M.S."/>
            <person name="Haque T."/>
            <person name="Lashkar M.Z.H."/>
            <person name="Akhand A.I."/>
            <person name="Morshed G."/>
            <person name="Roy S."/>
            <person name="Uddin K.S."/>
            <person name="Rabeya T."/>
            <person name="Hossain A.S."/>
            <person name="Chowdhury A."/>
            <person name="Snigdha A.R."/>
            <person name="Mortoza M.S."/>
            <person name="Matin S.A."/>
            <person name="Hoque S.M.E."/>
            <person name="Islam M.K."/>
            <person name="Roy D.K."/>
            <person name="Haider R."/>
            <person name="Moosa M.M."/>
            <person name="Elias S.M."/>
            <person name="Hasan A.M."/>
            <person name="Jahan S."/>
            <person name="Shafiuddin M."/>
            <person name="Mahmood N."/>
            <person name="Shommy N.S."/>
        </authorList>
    </citation>
    <scope>NUCLEOTIDE SEQUENCE [LARGE SCALE GENOMIC DNA]</scope>
    <source>
        <strain evidence="2">cv. O-4</strain>
    </source>
</reference>
<evidence type="ECO:0000313" key="1">
    <source>
        <dbReference type="EMBL" id="OMO50992.1"/>
    </source>
</evidence>
<dbReference type="AlphaFoldDB" id="A0A1R3FYT2"/>
<accession>A0A1R3FYT2</accession>
<dbReference type="Proteomes" id="UP000187203">
    <property type="component" value="Unassembled WGS sequence"/>
</dbReference>
<gene>
    <name evidence="1" type="ORF">COLO4_37851</name>
</gene>
<evidence type="ECO:0000313" key="2">
    <source>
        <dbReference type="Proteomes" id="UP000187203"/>
    </source>
</evidence>
<name>A0A1R3FYT2_9ROSI</name>
<protein>
    <submittedName>
        <fullName evidence="1">Uncharacterized protein</fullName>
    </submittedName>
</protein>